<protein>
    <submittedName>
        <fullName evidence="3">Uncharacterized protein</fullName>
    </submittedName>
</protein>
<comment type="caution">
    <text evidence="3">The sequence shown here is derived from an EMBL/GenBank/DDBJ whole genome shotgun (WGS) entry which is preliminary data.</text>
</comment>
<dbReference type="PANTHER" id="PTHR35184:SF1">
    <property type="entry name" value="INTEGRAL MEMBRANE PROTEIN"/>
    <property type="match status" value="1"/>
</dbReference>
<feature type="transmembrane region" description="Helical" evidence="2">
    <location>
        <begin position="156"/>
        <end position="178"/>
    </location>
</feature>
<gene>
    <name evidence="3" type="ORF">SLS63_004117</name>
</gene>
<feature type="region of interest" description="Disordered" evidence="1">
    <location>
        <begin position="1"/>
        <end position="58"/>
    </location>
</feature>
<evidence type="ECO:0000313" key="4">
    <source>
        <dbReference type="Proteomes" id="UP001430848"/>
    </source>
</evidence>
<accession>A0ABR1PF21</accession>
<feature type="transmembrane region" description="Helical" evidence="2">
    <location>
        <begin position="130"/>
        <end position="150"/>
    </location>
</feature>
<keyword evidence="4" id="KW-1185">Reference proteome</keyword>
<dbReference type="EMBL" id="JAKNSF020000014">
    <property type="protein sequence ID" value="KAK7735130.1"/>
    <property type="molecule type" value="Genomic_DNA"/>
</dbReference>
<proteinExistence type="predicted"/>
<dbReference type="PANTHER" id="PTHR35184">
    <property type="entry name" value="YALI0C10208P"/>
    <property type="match status" value="1"/>
</dbReference>
<feature type="transmembrane region" description="Helical" evidence="2">
    <location>
        <begin position="281"/>
        <end position="299"/>
    </location>
</feature>
<keyword evidence="2" id="KW-0812">Transmembrane</keyword>
<evidence type="ECO:0000256" key="2">
    <source>
        <dbReference type="SAM" id="Phobius"/>
    </source>
</evidence>
<keyword evidence="2" id="KW-1133">Transmembrane helix</keyword>
<name>A0ABR1PF21_DIAER</name>
<feature type="transmembrane region" description="Helical" evidence="2">
    <location>
        <begin position="319"/>
        <end position="336"/>
    </location>
</feature>
<feature type="region of interest" description="Disordered" evidence="1">
    <location>
        <begin position="425"/>
        <end position="499"/>
    </location>
</feature>
<sequence>MQAAGPPAAAENPASGGEMTPAMNPGASAPEPDNNSAQGGSPSAAAQMEAPSANQAPNRAPTLAAVQAPGMKMEIDPAAGDLLGGNPPNKNVDLPVTIIFLFLFLLGAFTHISIYRANAKRGHKFLLSDLMFDFCMIRSVTCIFRIIWVFSQLRGIVLAAQIFFNGGAAVIFVVNIFFAQRIVRSMHPGVGWSVPFSLGTVILAISVPPVIILQIASISVFFLSTDNPDRADVAVALLKTGSSWNIWLVSFPFLVIFLSCSIPGPKPEKFGSGNLRVKTSLAMLGAALLATGATVRTYATFNPRPPNSGDVLYSKPIFYVTQFSFEIIVVALYAFARIDLLFHVPNGSSKPGDYSANKAGDTEKAVVLSRGEIRDKLEETGLHHQILKPSYTSSFMQTGAEPVFAVFYPSAPDAASLVGMAQDMANEGKLPPRPADRVSRRQSVAEVFRSTSSASRRPMQGNFGLPAQPRPPRPPRTTQSMYRTSDDNSDAPTPPAYQN</sequence>
<feature type="transmembrane region" description="Helical" evidence="2">
    <location>
        <begin position="190"/>
        <end position="223"/>
    </location>
</feature>
<reference evidence="3 4" key="1">
    <citation type="submission" date="2024-02" db="EMBL/GenBank/DDBJ databases">
        <title>De novo assembly and annotation of 12 fungi associated with fruit tree decline syndrome in Ontario, Canada.</title>
        <authorList>
            <person name="Sulman M."/>
            <person name="Ellouze W."/>
            <person name="Ilyukhin E."/>
        </authorList>
    </citation>
    <scope>NUCLEOTIDE SEQUENCE [LARGE SCALE GENOMIC DNA]</scope>
    <source>
        <strain evidence="3 4">M169</strain>
    </source>
</reference>
<dbReference type="InterPro" id="IPR021460">
    <property type="entry name" value="DUF3112"/>
</dbReference>
<dbReference type="Pfam" id="PF11309">
    <property type="entry name" value="DUF3112"/>
    <property type="match status" value="1"/>
</dbReference>
<feature type="compositionally biased region" description="Low complexity" evidence="1">
    <location>
        <begin position="1"/>
        <end position="17"/>
    </location>
</feature>
<dbReference type="Proteomes" id="UP001430848">
    <property type="component" value="Unassembled WGS sequence"/>
</dbReference>
<evidence type="ECO:0000313" key="3">
    <source>
        <dbReference type="EMBL" id="KAK7735130.1"/>
    </source>
</evidence>
<organism evidence="3 4">
    <name type="scientific">Diaporthe eres</name>
    <name type="common">Phomopsis oblonga</name>
    <dbReference type="NCBI Taxonomy" id="83184"/>
    <lineage>
        <taxon>Eukaryota</taxon>
        <taxon>Fungi</taxon>
        <taxon>Dikarya</taxon>
        <taxon>Ascomycota</taxon>
        <taxon>Pezizomycotina</taxon>
        <taxon>Sordariomycetes</taxon>
        <taxon>Sordariomycetidae</taxon>
        <taxon>Diaporthales</taxon>
        <taxon>Diaporthaceae</taxon>
        <taxon>Diaporthe</taxon>
        <taxon>Diaporthe eres species complex</taxon>
    </lineage>
</organism>
<feature type="transmembrane region" description="Helical" evidence="2">
    <location>
        <begin position="243"/>
        <end position="260"/>
    </location>
</feature>
<evidence type="ECO:0000256" key="1">
    <source>
        <dbReference type="SAM" id="MobiDB-lite"/>
    </source>
</evidence>
<feature type="transmembrane region" description="Helical" evidence="2">
    <location>
        <begin position="96"/>
        <end position="118"/>
    </location>
</feature>
<keyword evidence="2" id="KW-0472">Membrane</keyword>
<feature type="compositionally biased region" description="Low complexity" evidence="1">
    <location>
        <begin position="36"/>
        <end position="47"/>
    </location>
</feature>